<dbReference type="InterPro" id="IPR010982">
    <property type="entry name" value="Lambda_DNA-bd_dom_sf"/>
</dbReference>
<gene>
    <name evidence="6" type="ORF">HUG15_07150</name>
</gene>
<dbReference type="PROSITE" id="PS50932">
    <property type="entry name" value="HTH_LACI_2"/>
    <property type="match status" value="1"/>
</dbReference>
<dbReference type="PANTHER" id="PTHR30146:SF109">
    <property type="entry name" value="HTH-TYPE TRANSCRIPTIONAL REGULATOR GALS"/>
    <property type="match status" value="1"/>
</dbReference>
<dbReference type="SMART" id="SM00354">
    <property type="entry name" value="HTH_LACI"/>
    <property type="match status" value="1"/>
</dbReference>
<evidence type="ECO:0000256" key="3">
    <source>
        <dbReference type="ARBA" id="ARBA00023163"/>
    </source>
</evidence>
<dbReference type="Gene3D" id="3.40.50.2300">
    <property type="match status" value="2"/>
</dbReference>
<keyword evidence="7" id="KW-1185">Reference proteome</keyword>
<evidence type="ECO:0000259" key="4">
    <source>
        <dbReference type="PROSITE" id="PS50932"/>
    </source>
</evidence>
<evidence type="ECO:0000313" key="7">
    <source>
        <dbReference type="Proteomes" id="UP000595823"/>
    </source>
</evidence>
<feature type="domain" description="HTH lacI-type" evidence="4">
    <location>
        <begin position="5"/>
        <end position="59"/>
    </location>
</feature>
<proteinExistence type="predicted"/>
<dbReference type="GO" id="GO:0003700">
    <property type="term" value="F:DNA-binding transcription factor activity"/>
    <property type="evidence" value="ECO:0007669"/>
    <property type="project" value="TreeGrafter"/>
</dbReference>
<dbReference type="InterPro" id="IPR000843">
    <property type="entry name" value="HTH_LacI"/>
</dbReference>
<dbReference type="InterPro" id="IPR001387">
    <property type="entry name" value="Cro/C1-type_HTH"/>
</dbReference>
<dbReference type="CDD" id="cd06267">
    <property type="entry name" value="PBP1_LacI_sugar_binding-like"/>
    <property type="match status" value="1"/>
</dbReference>
<dbReference type="Pfam" id="PF13377">
    <property type="entry name" value="Peripla_BP_3"/>
    <property type="match status" value="1"/>
</dbReference>
<dbReference type="Pfam" id="PF00356">
    <property type="entry name" value="LacI"/>
    <property type="match status" value="1"/>
</dbReference>
<feature type="domain" description="HTH cro/C1-type" evidence="5">
    <location>
        <begin position="6"/>
        <end position="49"/>
    </location>
</feature>
<dbReference type="InterPro" id="IPR028082">
    <property type="entry name" value="Peripla_BP_I"/>
</dbReference>
<dbReference type="PRINTS" id="PR00036">
    <property type="entry name" value="HTHLACI"/>
</dbReference>
<keyword evidence="2 6" id="KW-0238">DNA-binding</keyword>
<dbReference type="InterPro" id="IPR046335">
    <property type="entry name" value="LacI/GalR-like_sensor"/>
</dbReference>
<evidence type="ECO:0000313" key="6">
    <source>
        <dbReference type="EMBL" id="QQK75383.1"/>
    </source>
</evidence>
<keyword evidence="3" id="KW-0804">Transcription</keyword>
<sequence length="336" mass="37645">MKKTPTINDVAKLAGVSKATVSKYLNETPYVSINTKQRIEKAIDELKYHPSNVARGLVSKSIRLIALVISDIELLINSVLIKSIETEAQKYGYDIVLVTTNDDEEYEQNLNEILTERYKHVDGIILANSRKNGLNLSELKETFEHIVMVHRYVPNDLVDIVAVDNVFGGKLVAEYLLRMGHEMFGIISGPNEISPFADRKEGFCDSLYKHNNQVTIIEGLQSLEAGYQAAEQLMTSESPPSAVFATSDILALGVLDAAKDYGWKIPSEISLIGYDNIFFGRLARVPLTTLDGQFEQLGSKSVQLLYERISEENKSEVKQIFLRPSLIVRESSQKKE</sequence>
<dbReference type="PROSITE" id="PS50943">
    <property type="entry name" value="HTH_CROC1"/>
    <property type="match status" value="1"/>
</dbReference>
<dbReference type="Gene3D" id="1.10.260.40">
    <property type="entry name" value="lambda repressor-like DNA-binding domains"/>
    <property type="match status" value="1"/>
</dbReference>
<dbReference type="PROSITE" id="PS00356">
    <property type="entry name" value="HTH_LACI_1"/>
    <property type="match status" value="1"/>
</dbReference>
<dbReference type="SUPFAM" id="SSF47413">
    <property type="entry name" value="lambda repressor-like DNA-binding domains"/>
    <property type="match status" value="1"/>
</dbReference>
<dbReference type="RefSeq" id="WP_200128036.1">
    <property type="nucleotide sequence ID" value="NZ_CP054705.1"/>
</dbReference>
<organism evidence="6 7">
    <name type="scientific">Salicibibacter cibarius</name>
    <dbReference type="NCBI Taxonomy" id="2743000"/>
    <lineage>
        <taxon>Bacteria</taxon>
        <taxon>Bacillati</taxon>
        <taxon>Bacillota</taxon>
        <taxon>Bacilli</taxon>
        <taxon>Bacillales</taxon>
        <taxon>Bacillaceae</taxon>
        <taxon>Salicibibacter</taxon>
    </lineage>
</organism>
<evidence type="ECO:0000259" key="5">
    <source>
        <dbReference type="PROSITE" id="PS50943"/>
    </source>
</evidence>
<evidence type="ECO:0000256" key="2">
    <source>
        <dbReference type="ARBA" id="ARBA00023125"/>
    </source>
</evidence>
<dbReference type="PANTHER" id="PTHR30146">
    <property type="entry name" value="LACI-RELATED TRANSCRIPTIONAL REPRESSOR"/>
    <property type="match status" value="1"/>
</dbReference>
<dbReference type="KEGG" id="scia:HUG15_07150"/>
<evidence type="ECO:0000256" key="1">
    <source>
        <dbReference type="ARBA" id="ARBA00023015"/>
    </source>
</evidence>
<dbReference type="AlphaFoldDB" id="A0A7T6Z240"/>
<keyword evidence="1" id="KW-0805">Transcription regulation</keyword>
<name>A0A7T6Z240_9BACI</name>
<dbReference type="Proteomes" id="UP000595823">
    <property type="component" value="Chromosome"/>
</dbReference>
<dbReference type="CDD" id="cd01392">
    <property type="entry name" value="HTH_LacI"/>
    <property type="match status" value="1"/>
</dbReference>
<accession>A0A7T6Z240</accession>
<dbReference type="SUPFAM" id="SSF53822">
    <property type="entry name" value="Periplasmic binding protein-like I"/>
    <property type="match status" value="1"/>
</dbReference>
<protein>
    <submittedName>
        <fullName evidence="6">LacI family DNA-binding transcriptional regulator</fullName>
    </submittedName>
</protein>
<reference evidence="6 7" key="1">
    <citation type="submission" date="2020-06" db="EMBL/GenBank/DDBJ databases">
        <title>Genomic analysis of Salicibibacter sp. NKC5-3.</title>
        <authorList>
            <person name="Oh Y.J."/>
        </authorList>
    </citation>
    <scope>NUCLEOTIDE SEQUENCE [LARGE SCALE GENOMIC DNA]</scope>
    <source>
        <strain evidence="6 7">NKC5-3</strain>
    </source>
</reference>
<dbReference type="EMBL" id="CP054705">
    <property type="protein sequence ID" value="QQK75383.1"/>
    <property type="molecule type" value="Genomic_DNA"/>
</dbReference>
<dbReference type="GO" id="GO:0000976">
    <property type="term" value="F:transcription cis-regulatory region binding"/>
    <property type="evidence" value="ECO:0007669"/>
    <property type="project" value="TreeGrafter"/>
</dbReference>